<evidence type="ECO:0000259" key="2">
    <source>
        <dbReference type="PROSITE" id="PS51208"/>
    </source>
</evidence>
<dbReference type="SMART" id="SM00869">
    <property type="entry name" value="Autotransporter"/>
    <property type="match status" value="1"/>
</dbReference>
<dbReference type="EC" id="3.4.21.-" evidence="3"/>
<dbReference type="InterPro" id="IPR006315">
    <property type="entry name" value="OM_autotransptr_brl_dom"/>
</dbReference>
<feature type="domain" description="Autotransporter" evidence="2">
    <location>
        <begin position="644"/>
        <end position="922"/>
    </location>
</feature>
<organism evidence="3 4">
    <name type="scientific">Kaistia defluvii</name>
    <dbReference type="NCBI Taxonomy" id="410841"/>
    <lineage>
        <taxon>Bacteria</taxon>
        <taxon>Pseudomonadati</taxon>
        <taxon>Pseudomonadota</taxon>
        <taxon>Alphaproteobacteria</taxon>
        <taxon>Hyphomicrobiales</taxon>
        <taxon>Kaistiaceae</taxon>
        <taxon>Kaistia</taxon>
    </lineage>
</organism>
<dbReference type="SUPFAM" id="SSF103515">
    <property type="entry name" value="Autotransporter"/>
    <property type="match status" value="1"/>
</dbReference>
<keyword evidence="4" id="KW-1185">Reference proteome</keyword>
<accession>A0ABV2QXZ8</accession>
<sequence length="922" mass="93348">MIRKFSSVSWMVLAATGVLSTMSNAAYGADTTVVAGTPRTTALTMAGTDTLTVQSGGSFQTSATAVTINGASTTLSIDNAGTIKSASGRAIRLNDNTANNSHSLTLANRATGLIESNGDDTFQISNPLYGGTVLVENYGTITSTASRAINLNAATGGTITINNYATGVISAATGADVIRPGENATINNHGTIQSTANANSFNGDGIDFQDKGGGAVNNFAGGLIEGSKHGITGDLGASVVNESGATIRGRNGSGINFDTSGSAAPVSIVNRGLISGEAQVTSSTDTDGDGVDVDGLVAIENYGTIQALGARGFKDGVLTDPNISDAVSIGGGTINNYADGVIHSVQRGILVDDSEGGAAFAATSIYNEGEISSDIGQAITLTGEWNDKLVNKGEIVGDVRLGGGDDAVTLYAGQSIDGLLDGETGSNSLTLADYGTSTVGSLDNFQTLNASIAGNGDHGQLDVDGVATLDGGTIALTTEKGPYTLGSRYTLINATGGIEGKRFDTLTVTSDFLFIDPTLGGDANTVSVTLDRNDVAFASVANSANQRAVANAIDAANGNSELYRWVFGAEDPVALANSFALLDGEVHADVTGALAQQSMQAELAILSRLSRIGAAKAPATSTAPLAYGEEPKGKGTSAFGALAPADMGYSAWTQAFGAWTSTDGNENAAGVDTNLGGVLVGADLTGEGYTLGLAGGYSRGSTDVDDRASSADIGTGLLALYGGARFDQLRLRGGASIAWSSIDTKRTTVLGDLVERPEASYDATTANLFAELGYETQFGASTLEPFAGIGWVNVDADGFTETNAPVTGLRSDGASFDTPYTTLGVRASTEMVVGGVKVAPRGMLGWRHAFQDIPDAALAFSGTGTGTGFTVDGAPIARDSLLLEAGLDVAVNANVNLGLTYAGSFGDGATSNAVKVNGEIRF</sequence>
<comment type="caution">
    <text evidence="3">The sequence shown here is derived from an EMBL/GenBank/DDBJ whole genome shotgun (WGS) entry which is preliminary data.</text>
</comment>
<keyword evidence="3" id="KW-0378">Hydrolase</keyword>
<dbReference type="PROSITE" id="PS51208">
    <property type="entry name" value="AUTOTRANSPORTER"/>
    <property type="match status" value="1"/>
</dbReference>
<reference evidence="3 4" key="1">
    <citation type="submission" date="2024-06" db="EMBL/GenBank/DDBJ databases">
        <title>Sorghum-associated microbial communities from plants grown in Nebraska, USA.</title>
        <authorList>
            <person name="Schachtman D."/>
        </authorList>
    </citation>
    <scope>NUCLEOTIDE SEQUENCE [LARGE SCALE GENOMIC DNA]</scope>
    <source>
        <strain evidence="3 4">3207</strain>
    </source>
</reference>
<dbReference type="GO" id="GO:0006508">
    <property type="term" value="P:proteolysis"/>
    <property type="evidence" value="ECO:0007669"/>
    <property type="project" value="UniProtKB-KW"/>
</dbReference>
<dbReference type="InterPro" id="IPR036709">
    <property type="entry name" value="Autotransporte_beta_dom_sf"/>
</dbReference>
<dbReference type="RefSeq" id="WP_354550411.1">
    <property type="nucleotide sequence ID" value="NZ_JBEPSM010000001.1"/>
</dbReference>
<name>A0ABV2QXZ8_9HYPH</name>
<evidence type="ECO:0000313" key="4">
    <source>
        <dbReference type="Proteomes" id="UP001549321"/>
    </source>
</evidence>
<dbReference type="InterPro" id="IPR005546">
    <property type="entry name" value="Autotransporte_beta"/>
</dbReference>
<keyword evidence="1" id="KW-0732">Signal</keyword>
<feature type="signal peptide" evidence="1">
    <location>
        <begin position="1"/>
        <end position="25"/>
    </location>
</feature>
<dbReference type="EMBL" id="JBEPSM010000001">
    <property type="protein sequence ID" value="MET4633884.1"/>
    <property type="molecule type" value="Genomic_DNA"/>
</dbReference>
<dbReference type="NCBIfam" id="TIGR01414">
    <property type="entry name" value="autotrans_barl"/>
    <property type="match status" value="1"/>
</dbReference>
<dbReference type="Gene3D" id="2.40.128.130">
    <property type="entry name" value="Autotransporter beta-domain"/>
    <property type="match status" value="1"/>
</dbReference>
<protein>
    <submittedName>
        <fullName evidence="3">Subtilase-type serine protease</fullName>
        <ecNumber evidence="3">3.4.21.-</ecNumber>
    </submittedName>
</protein>
<keyword evidence="3" id="KW-0645">Protease</keyword>
<evidence type="ECO:0000313" key="3">
    <source>
        <dbReference type="EMBL" id="MET4633884.1"/>
    </source>
</evidence>
<gene>
    <name evidence="3" type="ORF">ABIE08_001797</name>
</gene>
<proteinExistence type="predicted"/>
<dbReference type="Proteomes" id="UP001549321">
    <property type="component" value="Unassembled WGS sequence"/>
</dbReference>
<dbReference type="Pfam" id="PF03797">
    <property type="entry name" value="Autotransporter"/>
    <property type="match status" value="1"/>
</dbReference>
<evidence type="ECO:0000256" key="1">
    <source>
        <dbReference type="SAM" id="SignalP"/>
    </source>
</evidence>
<dbReference type="GO" id="GO:0008233">
    <property type="term" value="F:peptidase activity"/>
    <property type="evidence" value="ECO:0007669"/>
    <property type="project" value="UniProtKB-KW"/>
</dbReference>
<feature type="chain" id="PRO_5047026062" evidence="1">
    <location>
        <begin position="26"/>
        <end position="922"/>
    </location>
</feature>